<dbReference type="SUPFAM" id="SSF55729">
    <property type="entry name" value="Acyl-CoA N-acyltransferases (Nat)"/>
    <property type="match status" value="1"/>
</dbReference>
<dbReference type="RefSeq" id="WP_369148862.1">
    <property type="nucleotide sequence ID" value="NZ_CP163444.1"/>
</dbReference>
<keyword evidence="2" id="KW-0012">Acyltransferase</keyword>
<dbReference type="AlphaFoldDB" id="A0AB39T9U3"/>
<sequence>MNASVVLRAAATPASPALVLRPWRMEDVAALVEVGRDPGLRLWADSGVDDEAEAAAQWVRAQQRGWTAGDRLGFAVLAEEPGSVHGQLVGSVVLKEATPGEPAAEVGYWTAARARGRGVAPRSLEALTGWAFDTFEADGLERLELLHQVDNPASCRVAQKTGYDFDSILPASPPAFPHDGHLHIRRASA</sequence>
<dbReference type="InterPro" id="IPR000182">
    <property type="entry name" value="GNAT_dom"/>
</dbReference>
<dbReference type="InterPro" id="IPR016181">
    <property type="entry name" value="Acyl_CoA_acyltransferase"/>
</dbReference>
<dbReference type="GO" id="GO:1990189">
    <property type="term" value="F:protein N-terminal-serine acetyltransferase activity"/>
    <property type="evidence" value="ECO:0007669"/>
    <property type="project" value="TreeGrafter"/>
</dbReference>
<name>A0AB39T9U3_9ACTN</name>
<dbReference type="GO" id="GO:0008999">
    <property type="term" value="F:protein-N-terminal-alanine acetyltransferase activity"/>
    <property type="evidence" value="ECO:0007669"/>
    <property type="project" value="TreeGrafter"/>
</dbReference>
<protein>
    <submittedName>
        <fullName evidence="2">GNAT family N-acetyltransferase</fullName>
        <ecNumber evidence="2">2.3.-.-</ecNumber>
    </submittedName>
</protein>
<keyword evidence="2" id="KW-0808">Transferase</keyword>
<reference evidence="2" key="1">
    <citation type="submission" date="2024-07" db="EMBL/GenBank/DDBJ databases">
        <authorList>
            <person name="Yu S.T."/>
        </authorList>
    </citation>
    <scope>NUCLEOTIDE SEQUENCE</scope>
    <source>
        <strain evidence="2">R44</strain>
    </source>
</reference>
<feature type="domain" description="N-acetyltransferase" evidence="1">
    <location>
        <begin position="18"/>
        <end position="183"/>
    </location>
</feature>
<dbReference type="GO" id="GO:0005737">
    <property type="term" value="C:cytoplasm"/>
    <property type="evidence" value="ECO:0007669"/>
    <property type="project" value="TreeGrafter"/>
</dbReference>
<evidence type="ECO:0000259" key="1">
    <source>
        <dbReference type="PROSITE" id="PS51186"/>
    </source>
</evidence>
<dbReference type="InterPro" id="IPR051908">
    <property type="entry name" value="Ribosomal_N-acetyltransferase"/>
</dbReference>
<dbReference type="EC" id="2.3.-.-" evidence="2"/>
<dbReference type="EMBL" id="CP163444">
    <property type="protein sequence ID" value="XDQ76269.1"/>
    <property type="molecule type" value="Genomic_DNA"/>
</dbReference>
<accession>A0AB39T9U3</accession>
<gene>
    <name evidence="2" type="ORF">AB5J54_39700</name>
</gene>
<dbReference type="Gene3D" id="3.40.630.30">
    <property type="match status" value="1"/>
</dbReference>
<dbReference type="PANTHER" id="PTHR43441:SF10">
    <property type="entry name" value="ACETYLTRANSFERASE"/>
    <property type="match status" value="1"/>
</dbReference>
<proteinExistence type="predicted"/>
<dbReference type="PANTHER" id="PTHR43441">
    <property type="entry name" value="RIBOSOMAL-PROTEIN-SERINE ACETYLTRANSFERASE"/>
    <property type="match status" value="1"/>
</dbReference>
<dbReference type="PROSITE" id="PS51186">
    <property type="entry name" value="GNAT"/>
    <property type="match status" value="1"/>
</dbReference>
<evidence type="ECO:0000313" key="2">
    <source>
        <dbReference type="EMBL" id="XDQ76269.1"/>
    </source>
</evidence>
<dbReference type="Pfam" id="PF13302">
    <property type="entry name" value="Acetyltransf_3"/>
    <property type="match status" value="1"/>
</dbReference>
<organism evidence="2">
    <name type="scientific">Streptomyces sp. R44</name>
    <dbReference type="NCBI Taxonomy" id="3238633"/>
    <lineage>
        <taxon>Bacteria</taxon>
        <taxon>Bacillati</taxon>
        <taxon>Actinomycetota</taxon>
        <taxon>Actinomycetes</taxon>
        <taxon>Kitasatosporales</taxon>
        <taxon>Streptomycetaceae</taxon>
        <taxon>Streptomyces</taxon>
    </lineage>
</organism>